<comment type="caution">
    <text evidence="1">The sequence shown here is derived from an EMBL/GenBank/DDBJ whole genome shotgun (WGS) entry which is preliminary data.</text>
</comment>
<dbReference type="EMBL" id="MHKY01000010">
    <property type="protein sequence ID" value="OGY99543.1"/>
    <property type="molecule type" value="Genomic_DNA"/>
</dbReference>
<name>A0A1G2CDT0_9BACT</name>
<organism evidence="1 2">
    <name type="scientific">Candidatus Liptonbacteria bacterium RIFCSPHIGHO2_12_FULL_60_13</name>
    <dbReference type="NCBI Taxonomy" id="1798648"/>
    <lineage>
        <taxon>Bacteria</taxon>
        <taxon>Candidatus Liptoniibacteriota</taxon>
    </lineage>
</organism>
<proteinExistence type="predicted"/>
<dbReference type="AlphaFoldDB" id="A0A1G2CDT0"/>
<evidence type="ECO:0000313" key="1">
    <source>
        <dbReference type="EMBL" id="OGY99543.1"/>
    </source>
</evidence>
<evidence type="ECO:0000313" key="2">
    <source>
        <dbReference type="Proteomes" id="UP000178796"/>
    </source>
</evidence>
<sequence>MKLEGAKCLGGVFDDEELMLMRDTVDGAHIRHLTVEMNGHYGARSFCYSLFYFVGVNIECKRIDICKNRFCSGMCDNFSGGNERKRGCYYFITLTDAKRFERKKKCIGAGVNSYRVRNFA</sequence>
<accession>A0A1G2CDT0</accession>
<protein>
    <submittedName>
        <fullName evidence="1">Uncharacterized protein</fullName>
    </submittedName>
</protein>
<gene>
    <name evidence="1" type="ORF">A3E09_01210</name>
</gene>
<dbReference type="Proteomes" id="UP000178796">
    <property type="component" value="Unassembled WGS sequence"/>
</dbReference>
<reference evidence="1 2" key="1">
    <citation type="journal article" date="2016" name="Nat. Commun.">
        <title>Thousands of microbial genomes shed light on interconnected biogeochemical processes in an aquifer system.</title>
        <authorList>
            <person name="Anantharaman K."/>
            <person name="Brown C.T."/>
            <person name="Hug L.A."/>
            <person name="Sharon I."/>
            <person name="Castelle C.J."/>
            <person name="Probst A.J."/>
            <person name="Thomas B.C."/>
            <person name="Singh A."/>
            <person name="Wilkins M.J."/>
            <person name="Karaoz U."/>
            <person name="Brodie E.L."/>
            <person name="Williams K.H."/>
            <person name="Hubbard S.S."/>
            <person name="Banfield J.F."/>
        </authorList>
    </citation>
    <scope>NUCLEOTIDE SEQUENCE [LARGE SCALE GENOMIC DNA]</scope>
</reference>